<keyword evidence="2" id="KW-0812">Transmembrane</keyword>
<feature type="transmembrane region" description="Helical" evidence="2">
    <location>
        <begin position="31"/>
        <end position="52"/>
    </location>
</feature>
<gene>
    <name evidence="4" type="ORF">MNBD_CHLOROFLEXI01-2401</name>
</gene>
<keyword evidence="2" id="KW-0472">Membrane</keyword>
<feature type="compositionally biased region" description="Basic residues" evidence="1">
    <location>
        <begin position="13"/>
        <end position="22"/>
    </location>
</feature>
<evidence type="ECO:0000313" key="4">
    <source>
        <dbReference type="EMBL" id="VAW43038.1"/>
    </source>
</evidence>
<sequence>MARYEIPPDPRKSKEKRPRRLRRDSSEPTPWRWLGLGVIVTAVSIGLALLLVNNLLSRPPLPTSPIQPTIIILTAPPSPIPSPTSPLPTPSPIPTFTPIPTPDTAFAPSEVTVGFYAQVVNTDDFGVTVRGGSSTSNAQITVADEDTLLLVIGGPEVDGVNNRLWWQIQLDDGTEGWVAGDFLEPAAGP</sequence>
<dbReference type="InterPro" id="IPR003646">
    <property type="entry name" value="SH3-like_bac-type"/>
</dbReference>
<name>A0A3B0VHG9_9ZZZZ</name>
<dbReference type="AlphaFoldDB" id="A0A3B0VHG9"/>
<dbReference type="Pfam" id="PF08239">
    <property type="entry name" value="SH3_3"/>
    <property type="match status" value="1"/>
</dbReference>
<organism evidence="4">
    <name type="scientific">hydrothermal vent metagenome</name>
    <dbReference type="NCBI Taxonomy" id="652676"/>
    <lineage>
        <taxon>unclassified sequences</taxon>
        <taxon>metagenomes</taxon>
        <taxon>ecological metagenomes</taxon>
    </lineage>
</organism>
<feature type="domain" description="SH3b" evidence="3">
    <location>
        <begin position="126"/>
        <end position="184"/>
    </location>
</feature>
<evidence type="ECO:0000259" key="3">
    <source>
        <dbReference type="Pfam" id="PF08239"/>
    </source>
</evidence>
<protein>
    <recommendedName>
        <fullName evidence="3">SH3b domain-containing protein</fullName>
    </recommendedName>
</protein>
<feature type="region of interest" description="Disordered" evidence="1">
    <location>
        <begin position="1"/>
        <end position="27"/>
    </location>
</feature>
<dbReference type="EMBL" id="UOEU01001005">
    <property type="protein sequence ID" value="VAW43038.1"/>
    <property type="molecule type" value="Genomic_DNA"/>
</dbReference>
<evidence type="ECO:0000256" key="2">
    <source>
        <dbReference type="SAM" id="Phobius"/>
    </source>
</evidence>
<evidence type="ECO:0000256" key="1">
    <source>
        <dbReference type="SAM" id="MobiDB-lite"/>
    </source>
</evidence>
<keyword evidence="2" id="KW-1133">Transmembrane helix</keyword>
<reference evidence="4" key="1">
    <citation type="submission" date="2018-06" db="EMBL/GenBank/DDBJ databases">
        <authorList>
            <person name="Zhirakovskaya E."/>
        </authorList>
    </citation>
    <scope>NUCLEOTIDE SEQUENCE</scope>
</reference>
<accession>A0A3B0VHG9</accession>
<dbReference type="Gene3D" id="2.30.30.40">
    <property type="entry name" value="SH3 Domains"/>
    <property type="match status" value="1"/>
</dbReference>
<proteinExistence type="predicted"/>
<feature type="compositionally biased region" description="Basic and acidic residues" evidence="1">
    <location>
        <begin position="1"/>
        <end position="12"/>
    </location>
</feature>